<name>A0A3P7MVF4_DIBLA</name>
<dbReference type="PANTHER" id="PTHR46538">
    <property type="entry name" value="PROTEIN KINASE DOMAIN-CONTAINING PROTEIN"/>
    <property type="match status" value="1"/>
</dbReference>
<keyword evidence="1" id="KW-0723">Serine/threonine-protein kinase</keyword>
<dbReference type="InterPro" id="IPR022165">
    <property type="entry name" value="PKK"/>
</dbReference>
<sequence length="312" mass="36150">MEQRHMQMRYQLAANQIRDFSMAQRQLLARRLASEMADLKESAEAERSNFLDKQAQEKKEFLKREKYDQKKQLAEFQRNLRAGNPESGPLPKDTLAKFQERWRQTANRNLQQLESRQRAQLRALDTKWMSRFTELDQQQADKKNILVDQETKRLRELNEEHQRELKVHSDTFARKIARRTLFVLLSDIYILWNLVSALRWLASNGIKCECGGHRISLRRPHRHHHHSRSTLGTSFSQSLSQSGRQARALTHSLDNLAIEEEEVDANNGNGSDHQRYSSSSASSISASRPDGSGDCQRTSSADANDYCPGYRL</sequence>
<gene>
    <name evidence="8" type="ORF">DILT_LOCUS14016</name>
</gene>
<protein>
    <submittedName>
        <fullName evidence="8">Uncharacterized protein</fullName>
    </submittedName>
</protein>
<evidence type="ECO:0000256" key="3">
    <source>
        <dbReference type="ARBA" id="ARBA00022679"/>
    </source>
</evidence>
<keyword evidence="9" id="KW-1185">Reference proteome</keyword>
<keyword evidence="5" id="KW-0175">Coiled coil</keyword>
<dbReference type="Proteomes" id="UP000281553">
    <property type="component" value="Unassembled WGS sequence"/>
</dbReference>
<evidence type="ECO:0000256" key="1">
    <source>
        <dbReference type="ARBA" id="ARBA00022527"/>
    </source>
</evidence>
<keyword evidence="4" id="KW-0418">Kinase</keyword>
<evidence type="ECO:0000256" key="2">
    <source>
        <dbReference type="ARBA" id="ARBA00022553"/>
    </source>
</evidence>
<organism evidence="8 9">
    <name type="scientific">Dibothriocephalus latus</name>
    <name type="common">Fish tapeworm</name>
    <name type="synonym">Diphyllobothrium latum</name>
    <dbReference type="NCBI Taxonomy" id="60516"/>
    <lineage>
        <taxon>Eukaryota</taxon>
        <taxon>Metazoa</taxon>
        <taxon>Spiralia</taxon>
        <taxon>Lophotrochozoa</taxon>
        <taxon>Platyhelminthes</taxon>
        <taxon>Cestoda</taxon>
        <taxon>Eucestoda</taxon>
        <taxon>Diphyllobothriidea</taxon>
        <taxon>Diphyllobothriidae</taxon>
        <taxon>Dibothriocephalus</taxon>
    </lineage>
</organism>
<evidence type="ECO:0000256" key="7">
    <source>
        <dbReference type="SAM" id="Phobius"/>
    </source>
</evidence>
<evidence type="ECO:0000256" key="5">
    <source>
        <dbReference type="SAM" id="Coils"/>
    </source>
</evidence>
<dbReference type="Pfam" id="PF12474">
    <property type="entry name" value="PKK"/>
    <property type="match status" value="1"/>
</dbReference>
<feature type="transmembrane region" description="Helical" evidence="7">
    <location>
        <begin position="181"/>
        <end position="202"/>
    </location>
</feature>
<keyword evidence="2" id="KW-0597">Phosphoprotein</keyword>
<evidence type="ECO:0000313" key="9">
    <source>
        <dbReference type="Proteomes" id="UP000281553"/>
    </source>
</evidence>
<dbReference type="AlphaFoldDB" id="A0A3P7MVF4"/>
<evidence type="ECO:0000256" key="6">
    <source>
        <dbReference type="SAM" id="MobiDB-lite"/>
    </source>
</evidence>
<dbReference type="OrthoDB" id="6281909at2759"/>
<dbReference type="GO" id="GO:0004674">
    <property type="term" value="F:protein serine/threonine kinase activity"/>
    <property type="evidence" value="ECO:0007669"/>
    <property type="project" value="UniProtKB-KW"/>
</dbReference>
<keyword evidence="7" id="KW-1133">Transmembrane helix</keyword>
<keyword evidence="7" id="KW-0472">Membrane</keyword>
<feature type="region of interest" description="Disordered" evidence="6">
    <location>
        <begin position="264"/>
        <end position="312"/>
    </location>
</feature>
<proteinExistence type="predicted"/>
<dbReference type="PANTHER" id="PTHR46538:SF3">
    <property type="entry name" value="PROTEIN KINASE DOMAIN-CONTAINING PROTEIN"/>
    <property type="match status" value="1"/>
</dbReference>
<feature type="coiled-coil region" evidence="5">
    <location>
        <begin position="103"/>
        <end position="171"/>
    </location>
</feature>
<accession>A0A3P7MVF4</accession>
<reference evidence="8 9" key="1">
    <citation type="submission" date="2018-11" db="EMBL/GenBank/DDBJ databases">
        <authorList>
            <consortium name="Pathogen Informatics"/>
        </authorList>
    </citation>
    <scope>NUCLEOTIDE SEQUENCE [LARGE SCALE GENOMIC DNA]</scope>
</reference>
<feature type="compositionally biased region" description="Low complexity" evidence="6">
    <location>
        <begin position="277"/>
        <end position="287"/>
    </location>
</feature>
<feature type="coiled-coil region" evidence="5">
    <location>
        <begin position="29"/>
        <end position="79"/>
    </location>
</feature>
<dbReference type="EMBL" id="UYRU01072436">
    <property type="protein sequence ID" value="VDN22251.1"/>
    <property type="molecule type" value="Genomic_DNA"/>
</dbReference>
<evidence type="ECO:0000256" key="4">
    <source>
        <dbReference type="ARBA" id="ARBA00022777"/>
    </source>
</evidence>
<dbReference type="InterPro" id="IPR051585">
    <property type="entry name" value="STE20_Ser/Thr_Kinases"/>
</dbReference>
<keyword evidence="7" id="KW-0812">Transmembrane</keyword>
<evidence type="ECO:0000313" key="8">
    <source>
        <dbReference type="EMBL" id="VDN22251.1"/>
    </source>
</evidence>
<keyword evidence="3" id="KW-0808">Transferase</keyword>